<dbReference type="AlphaFoldDB" id="A0AA48H2S5"/>
<accession>A0AA48H2S5</accession>
<evidence type="ECO:0000313" key="2">
    <source>
        <dbReference type="Proteomes" id="UP001238179"/>
    </source>
</evidence>
<sequence>MTKSGKQIGDEYSETLAQYLEALRKEGKALPSRAGKVSAKGVALASGIETQSLYKNVKCRAMLEAAAQELGLAPMETREAGPSKDDAKDRRIQTLEARNAVLQAEVEGLRQKLRRYAHIEEHMVSTGRRVIP</sequence>
<protein>
    <submittedName>
        <fullName evidence="1">Uncharacterized protein</fullName>
    </submittedName>
</protein>
<dbReference type="KEGG" id="msil:METEAL_00370"/>
<proteinExistence type="predicted"/>
<organism evidence="1 2">
    <name type="scientific">Mesoterricola silvestris</name>
    <dbReference type="NCBI Taxonomy" id="2927979"/>
    <lineage>
        <taxon>Bacteria</taxon>
        <taxon>Pseudomonadati</taxon>
        <taxon>Acidobacteriota</taxon>
        <taxon>Holophagae</taxon>
        <taxon>Holophagales</taxon>
        <taxon>Holophagaceae</taxon>
        <taxon>Mesoterricola</taxon>
    </lineage>
</organism>
<dbReference type="Proteomes" id="UP001238179">
    <property type="component" value="Chromosome"/>
</dbReference>
<dbReference type="EMBL" id="AP027080">
    <property type="protein sequence ID" value="BDU70863.1"/>
    <property type="molecule type" value="Genomic_DNA"/>
</dbReference>
<evidence type="ECO:0000313" key="1">
    <source>
        <dbReference type="EMBL" id="BDU70863.1"/>
    </source>
</evidence>
<name>A0AA48H2S5_9BACT</name>
<dbReference type="RefSeq" id="WP_316413763.1">
    <property type="nucleotide sequence ID" value="NZ_AP027080.1"/>
</dbReference>
<reference evidence="2" key="1">
    <citation type="journal article" date="2023" name="Int. J. Syst. Evol. Microbiol.">
        <title>Mesoterricola silvestris gen. nov., sp. nov., Mesoterricola sediminis sp. nov., Geothrix oryzae sp. nov., Geothrix edaphica sp. nov., Geothrix rubra sp. nov., and Geothrix limicola sp. nov., six novel members of Acidobacteriota isolated from soils.</title>
        <authorList>
            <person name="Itoh H."/>
            <person name="Sugisawa Y."/>
            <person name="Mise K."/>
            <person name="Xu Z."/>
            <person name="Kuniyasu M."/>
            <person name="Ushijima N."/>
            <person name="Kawano K."/>
            <person name="Kobayashi E."/>
            <person name="Shiratori Y."/>
            <person name="Masuda Y."/>
            <person name="Senoo K."/>
        </authorList>
    </citation>
    <scope>NUCLEOTIDE SEQUENCE [LARGE SCALE GENOMIC DNA]</scope>
    <source>
        <strain evidence="2">W79</strain>
    </source>
</reference>
<gene>
    <name evidence="1" type="ORF">METEAL_00370</name>
</gene>
<keyword evidence="2" id="KW-1185">Reference proteome</keyword>